<dbReference type="EMBL" id="CP092085">
    <property type="protein sequence ID" value="UUN97431.1"/>
    <property type="molecule type" value="Genomic_DNA"/>
</dbReference>
<reference evidence="1" key="1">
    <citation type="submission" date="2022-02" db="EMBL/GenBank/DDBJ databases">
        <title>Characterization of Tn125 harboring carbapenem-resistant Acinetobacter bereziniae clinical isolates.</title>
        <authorList>
            <person name="Wong N.-K."/>
            <person name="Pan Q."/>
        </authorList>
    </citation>
    <scope>NUCLEOTIDE SEQUENCE</scope>
    <source>
        <strain evidence="1">GD03393</strain>
    </source>
</reference>
<protein>
    <submittedName>
        <fullName evidence="1">Uncharacterized protein</fullName>
    </submittedName>
</protein>
<name>A0A8I1AJ73_ACIBZ</name>
<accession>A0A8I1AJ73</accession>
<evidence type="ECO:0000313" key="1">
    <source>
        <dbReference type="EMBL" id="UUN97431.1"/>
    </source>
</evidence>
<dbReference type="Proteomes" id="UP000644140">
    <property type="component" value="Chromosome"/>
</dbReference>
<dbReference type="GeneID" id="69460881"/>
<sequence>MQKICDLYIPHILDDYSPLEYLHILEPHFTYDPEKSYQGYLNVNVRRITLVNFITEFRKRKMQIYNVPIQYRDQANLSIDQAFEYALKAIDLENYHITKTSFMGMDSPVVWRFPLSHLFEEKAGAGISVDKLDGHIWTMEEIEEYDYDFNNFL</sequence>
<proteinExistence type="predicted"/>
<dbReference type="AlphaFoldDB" id="A0A8I1AJ73"/>
<dbReference type="RefSeq" id="WP_005034002.1">
    <property type="nucleotide sequence ID" value="NZ_BBLJ01000012.1"/>
</dbReference>
<organism evidence="1 2">
    <name type="scientific">Acinetobacter bereziniae</name>
    <name type="common">Acinetobacter genomosp. 10</name>
    <dbReference type="NCBI Taxonomy" id="106648"/>
    <lineage>
        <taxon>Bacteria</taxon>
        <taxon>Pseudomonadati</taxon>
        <taxon>Pseudomonadota</taxon>
        <taxon>Gammaproteobacteria</taxon>
        <taxon>Moraxellales</taxon>
        <taxon>Moraxellaceae</taxon>
        <taxon>Acinetobacter</taxon>
    </lineage>
</organism>
<evidence type="ECO:0000313" key="2">
    <source>
        <dbReference type="Proteomes" id="UP000644140"/>
    </source>
</evidence>
<gene>
    <name evidence="1" type="ORF">I9054_019185</name>
</gene>